<dbReference type="Proteomes" id="UP000801492">
    <property type="component" value="Unassembled WGS sequence"/>
</dbReference>
<name>A0A8K0CIW1_IGNLU</name>
<reference evidence="7" key="1">
    <citation type="submission" date="2019-08" db="EMBL/GenBank/DDBJ databases">
        <title>The genome of the North American firefly Photinus pyralis.</title>
        <authorList>
            <consortium name="Photinus pyralis genome working group"/>
            <person name="Fallon T.R."/>
            <person name="Sander Lower S.E."/>
            <person name="Weng J.-K."/>
        </authorList>
    </citation>
    <scope>NUCLEOTIDE SEQUENCE</scope>
    <source>
        <strain evidence="7">TRF0915ILg1</strain>
        <tissue evidence="7">Whole body</tissue>
    </source>
</reference>
<dbReference type="Pfam" id="PF07690">
    <property type="entry name" value="MFS_1"/>
    <property type="match status" value="1"/>
</dbReference>
<feature type="transmembrane region" description="Helical" evidence="5">
    <location>
        <begin position="199"/>
        <end position="220"/>
    </location>
</feature>
<sequence>GLRKAMLIGMIGTCVGSWIKVGSVSPGRYWLVLLGQGVVGTFGVFLLGVCPKLAAVWFGPHEVSLARRIGVFGSQFGIAVGFVFPPMLFNNSTNREIIEKGFYTLTITVALITTLALAMIFTFFKEQPPSPPSPAQLRIQTNIEQKKNFWQSVKILFFNWSYVLLVLSYGTNVGIFYAFSTLLNQIILIYYPAGAIHAGRIGLIIVISGMIGSVFCGFILDAFSRYKLTITAVYLSCVLSLIAFSFMLGSDIVVFYFISTLLGLFMTALLPIGYELAAELTYPVGEGSSGGILTAAAKVFGIVFTYLYSHFLNTINDIAANIAMSGVLGLGAVFLFFIRFDLQRQKFSSVREFS</sequence>
<evidence type="ECO:0000256" key="3">
    <source>
        <dbReference type="ARBA" id="ARBA00022989"/>
    </source>
</evidence>
<feature type="transmembrane region" description="Helical" evidence="5">
    <location>
        <begin position="290"/>
        <end position="312"/>
    </location>
</feature>
<evidence type="ECO:0000313" key="7">
    <source>
        <dbReference type="EMBL" id="KAF2885956.1"/>
    </source>
</evidence>
<gene>
    <name evidence="7" type="ORF">ILUMI_20217</name>
</gene>
<feature type="transmembrane region" description="Helical" evidence="5">
    <location>
        <begin position="29"/>
        <end position="49"/>
    </location>
</feature>
<dbReference type="GO" id="GO:0020037">
    <property type="term" value="F:heme binding"/>
    <property type="evidence" value="ECO:0007669"/>
    <property type="project" value="TreeGrafter"/>
</dbReference>
<evidence type="ECO:0000256" key="2">
    <source>
        <dbReference type="ARBA" id="ARBA00022692"/>
    </source>
</evidence>
<keyword evidence="4 5" id="KW-0472">Membrane</keyword>
<evidence type="ECO:0000256" key="1">
    <source>
        <dbReference type="ARBA" id="ARBA00004141"/>
    </source>
</evidence>
<comment type="subcellular location">
    <subcellularLocation>
        <location evidence="1">Membrane</location>
        <topology evidence="1">Multi-pass membrane protein</topology>
    </subcellularLocation>
</comment>
<accession>A0A8K0CIW1</accession>
<feature type="transmembrane region" description="Helical" evidence="5">
    <location>
        <begin position="232"/>
        <end position="249"/>
    </location>
</feature>
<protein>
    <recommendedName>
        <fullName evidence="6">Major facilitator superfamily (MFS) profile domain-containing protein</fullName>
    </recommendedName>
</protein>
<keyword evidence="3 5" id="KW-1133">Transmembrane helix</keyword>
<keyword evidence="2 5" id="KW-0812">Transmembrane</keyword>
<feature type="transmembrane region" description="Helical" evidence="5">
    <location>
        <begin position="69"/>
        <end position="89"/>
    </location>
</feature>
<dbReference type="PANTHER" id="PTHR10924:SF4">
    <property type="entry name" value="GH15861P"/>
    <property type="match status" value="1"/>
</dbReference>
<feature type="transmembrane region" description="Helical" evidence="5">
    <location>
        <begin position="255"/>
        <end position="278"/>
    </location>
</feature>
<feature type="transmembrane region" description="Helical" evidence="5">
    <location>
        <begin position="318"/>
        <end position="338"/>
    </location>
</feature>
<dbReference type="InterPro" id="IPR049680">
    <property type="entry name" value="FLVCR1-2_SLC49-like"/>
</dbReference>
<dbReference type="PANTHER" id="PTHR10924">
    <property type="entry name" value="MAJOR FACILITATOR SUPERFAMILY PROTEIN-RELATED"/>
    <property type="match status" value="1"/>
</dbReference>
<organism evidence="7 8">
    <name type="scientific">Ignelater luminosus</name>
    <name type="common">Cucubano</name>
    <name type="synonym">Pyrophorus luminosus</name>
    <dbReference type="NCBI Taxonomy" id="2038154"/>
    <lineage>
        <taxon>Eukaryota</taxon>
        <taxon>Metazoa</taxon>
        <taxon>Ecdysozoa</taxon>
        <taxon>Arthropoda</taxon>
        <taxon>Hexapoda</taxon>
        <taxon>Insecta</taxon>
        <taxon>Pterygota</taxon>
        <taxon>Neoptera</taxon>
        <taxon>Endopterygota</taxon>
        <taxon>Coleoptera</taxon>
        <taxon>Polyphaga</taxon>
        <taxon>Elateriformia</taxon>
        <taxon>Elateroidea</taxon>
        <taxon>Elateridae</taxon>
        <taxon>Agrypninae</taxon>
        <taxon>Pyrophorini</taxon>
        <taxon>Ignelater</taxon>
    </lineage>
</organism>
<keyword evidence="8" id="KW-1185">Reference proteome</keyword>
<dbReference type="AlphaFoldDB" id="A0A8K0CIW1"/>
<proteinExistence type="predicted"/>
<dbReference type="Gene3D" id="1.20.1250.20">
    <property type="entry name" value="MFS general substrate transporter like domains"/>
    <property type="match status" value="1"/>
</dbReference>
<dbReference type="GO" id="GO:0015232">
    <property type="term" value="F:heme transmembrane transporter activity"/>
    <property type="evidence" value="ECO:0007669"/>
    <property type="project" value="TreeGrafter"/>
</dbReference>
<dbReference type="GO" id="GO:0097037">
    <property type="term" value="P:heme export"/>
    <property type="evidence" value="ECO:0007669"/>
    <property type="project" value="TreeGrafter"/>
</dbReference>
<dbReference type="InterPro" id="IPR011701">
    <property type="entry name" value="MFS"/>
</dbReference>
<evidence type="ECO:0000313" key="8">
    <source>
        <dbReference type="Proteomes" id="UP000801492"/>
    </source>
</evidence>
<feature type="transmembrane region" description="Helical" evidence="5">
    <location>
        <begin position="101"/>
        <end position="124"/>
    </location>
</feature>
<feature type="non-terminal residue" evidence="7">
    <location>
        <position position="1"/>
    </location>
</feature>
<dbReference type="EMBL" id="VTPC01089080">
    <property type="protein sequence ID" value="KAF2885956.1"/>
    <property type="molecule type" value="Genomic_DNA"/>
</dbReference>
<dbReference type="InterPro" id="IPR036259">
    <property type="entry name" value="MFS_trans_sf"/>
</dbReference>
<evidence type="ECO:0000259" key="6">
    <source>
        <dbReference type="PROSITE" id="PS50850"/>
    </source>
</evidence>
<evidence type="ECO:0000256" key="5">
    <source>
        <dbReference type="SAM" id="Phobius"/>
    </source>
</evidence>
<dbReference type="GO" id="GO:0016020">
    <property type="term" value="C:membrane"/>
    <property type="evidence" value="ECO:0007669"/>
    <property type="project" value="UniProtKB-SubCell"/>
</dbReference>
<dbReference type="OrthoDB" id="6412155at2759"/>
<evidence type="ECO:0000256" key="4">
    <source>
        <dbReference type="ARBA" id="ARBA00023136"/>
    </source>
</evidence>
<feature type="domain" description="Major facilitator superfamily (MFS) profile" evidence="6">
    <location>
        <begin position="1"/>
        <end position="343"/>
    </location>
</feature>
<dbReference type="InterPro" id="IPR020846">
    <property type="entry name" value="MFS_dom"/>
</dbReference>
<dbReference type="SUPFAM" id="SSF103473">
    <property type="entry name" value="MFS general substrate transporter"/>
    <property type="match status" value="1"/>
</dbReference>
<comment type="caution">
    <text evidence="7">The sequence shown here is derived from an EMBL/GenBank/DDBJ whole genome shotgun (WGS) entry which is preliminary data.</text>
</comment>
<dbReference type="PROSITE" id="PS50850">
    <property type="entry name" value="MFS"/>
    <property type="match status" value="1"/>
</dbReference>